<gene>
    <name evidence="5" type="ORF">MCOR_45864</name>
</gene>
<dbReference type="PRINTS" id="PR00007">
    <property type="entry name" value="COMPLEMNTC1Q"/>
</dbReference>
<evidence type="ECO:0000256" key="3">
    <source>
        <dbReference type="SAM" id="SignalP"/>
    </source>
</evidence>
<keyword evidence="2" id="KW-0964">Secreted</keyword>
<dbReference type="OrthoDB" id="6154955at2759"/>
<accession>A0A6J8DXT5</accession>
<dbReference type="GO" id="GO:0005581">
    <property type="term" value="C:collagen trimer"/>
    <property type="evidence" value="ECO:0007669"/>
    <property type="project" value="UniProtKB-KW"/>
</dbReference>
<dbReference type="InterPro" id="IPR008983">
    <property type="entry name" value="Tumour_necrosis_fac-like_dom"/>
</dbReference>
<dbReference type="Proteomes" id="UP000507470">
    <property type="component" value="Unassembled WGS sequence"/>
</dbReference>
<feature type="signal peptide" evidence="3">
    <location>
        <begin position="1"/>
        <end position="18"/>
    </location>
</feature>
<evidence type="ECO:0000259" key="4">
    <source>
        <dbReference type="PROSITE" id="PS50871"/>
    </source>
</evidence>
<dbReference type="PANTHER" id="PTHR15427">
    <property type="entry name" value="EMILIN ELASTIN MICROFIBRIL INTERFACE-LOCATED PROTEIN ELASTIN MICROFIBRIL INTERFACER"/>
    <property type="match status" value="1"/>
</dbReference>
<keyword evidence="6" id="KW-1185">Reference proteome</keyword>
<feature type="domain" description="C1q" evidence="4">
    <location>
        <begin position="51"/>
        <end position="179"/>
    </location>
</feature>
<dbReference type="Gene3D" id="2.60.120.40">
    <property type="match status" value="1"/>
</dbReference>
<feature type="chain" id="PRO_5026934380" evidence="3">
    <location>
        <begin position="19"/>
        <end position="179"/>
    </location>
</feature>
<dbReference type="Pfam" id="PF00386">
    <property type="entry name" value="C1q"/>
    <property type="match status" value="1"/>
</dbReference>
<keyword evidence="3" id="KW-0732">Signal</keyword>
<proteinExistence type="predicted"/>
<protein>
    <submittedName>
        <fullName evidence="5">C1QL</fullName>
    </submittedName>
</protein>
<dbReference type="InterPro" id="IPR001073">
    <property type="entry name" value="C1q_dom"/>
</dbReference>
<dbReference type="PANTHER" id="PTHR15427:SF33">
    <property type="entry name" value="COLLAGEN IV NC1 DOMAIN-CONTAINING PROTEIN"/>
    <property type="match status" value="1"/>
</dbReference>
<evidence type="ECO:0000313" key="5">
    <source>
        <dbReference type="EMBL" id="CAC5412897.1"/>
    </source>
</evidence>
<dbReference type="SUPFAM" id="SSF49842">
    <property type="entry name" value="TNF-like"/>
    <property type="match status" value="1"/>
</dbReference>
<sequence>MMLLFSFLICMVFYSSSAEKSCPGIGKDVFEDLMDVMMTLKCQSGQSDNGEPQRKPAFLAALSKGVNLGANHVVKFDDIKTNIGDRYDASSGVFTVPRKGTYVFAVNFVTGSKNEWLELNLMKNNKMVVRGHAAFDMHTSGSLQAILELKKGDRIYIKHPRSSGLLLGGSYTMFSGHYI</sequence>
<dbReference type="EMBL" id="CACVKT020008118">
    <property type="protein sequence ID" value="CAC5412897.1"/>
    <property type="molecule type" value="Genomic_DNA"/>
</dbReference>
<reference evidence="5 6" key="1">
    <citation type="submission" date="2020-06" db="EMBL/GenBank/DDBJ databases">
        <authorList>
            <person name="Li R."/>
            <person name="Bekaert M."/>
        </authorList>
    </citation>
    <scope>NUCLEOTIDE SEQUENCE [LARGE SCALE GENOMIC DNA]</scope>
    <source>
        <strain evidence="6">wild</strain>
    </source>
</reference>
<dbReference type="AlphaFoldDB" id="A0A6J8DXT5"/>
<organism evidence="5 6">
    <name type="scientific">Mytilus coruscus</name>
    <name type="common">Sea mussel</name>
    <dbReference type="NCBI Taxonomy" id="42192"/>
    <lineage>
        <taxon>Eukaryota</taxon>
        <taxon>Metazoa</taxon>
        <taxon>Spiralia</taxon>
        <taxon>Lophotrochozoa</taxon>
        <taxon>Mollusca</taxon>
        <taxon>Bivalvia</taxon>
        <taxon>Autobranchia</taxon>
        <taxon>Pteriomorphia</taxon>
        <taxon>Mytilida</taxon>
        <taxon>Mytiloidea</taxon>
        <taxon>Mytilidae</taxon>
        <taxon>Mytilinae</taxon>
        <taxon>Mytilus</taxon>
    </lineage>
</organism>
<evidence type="ECO:0000256" key="2">
    <source>
        <dbReference type="ARBA" id="ARBA00022525"/>
    </source>
</evidence>
<name>A0A6J8DXT5_MYTCO</name>
<evidence type="ECO:0000313" key="6">
    <source>
        <dbReference type="Proteomes" id="UP000507470"/>
    </source>
</evidence>
<evidence type="ECO:0000256" key="1">
    <source>
        <dbReference type="ARBA" id="ARBA00004613"/>
    </source>
</evidence>
<dbReference type="InterPro" id="IPR050392">
    <property type="entry name" value="Collagen/C1q_domain"/>
</dbReference>
<dbReference type="SMART" id="SM00110">
    <property type="entry name" value="C1Q"/>
    <property type="match status" value="1"/>
</dbReference>
<dbReference type="PROSITE" id="PS50871">
    <property type="entry name" value="C1Q"/>
    <property type="match status" value="1"/>
</dbReference>
<comment type="subcellular location">
    <subcellularLocation>
        <location evidence="1">Secreted</location>
    </subcellularLocation>
</comment>